<keyword evidence="2" id="KW-1133">Transmembrane helix</keyword>
<keyword evidence="4" id="KW-1185">Reference proteome</keyword>
<gene>
    <name evidence="3" type="ORF">GXM_09840</name>
</gene>
<feature type="compositionally biased region" description="Pro residues" evidence="1">
    <location>
        <begin position="142"/>
        <end position="157"/>
    </location>
</feature>
<dbReference type="RefSeq" id="WP_152592597.1">
    <property type="nucleotide sequence ID" value="NZ_CP045228.1"/>
</dbReference>
<dbReference type="AlphaFoldDB" id="A0A5P8WJL5"/>
<evidence type="ECO:0000313" key="3">
    <source>
        <dbReference type="EMBL" id="QFS52346.1"/>
    </source>
</evidence>
<evidence type="ECO:0000256" key="1">
    <source>
        <dbReference type="SAM" id="MobiDB-lite"/>
    </source>
</evidence>
<dbReference type="Proteomes" id="UP000326678">
    <property type="component" value="Chromosome pGXM01"/>
</dbReference>
<accession>A0A5P8WJL5</accession>
<evidence type="ECO:0000313" key="4">
    <source>
        <dbReference type="Proteomes" id="UP000326678"/>
    </source>
</evidence>
<reference evidence="3 4" key="1">
    <citation type="submission" date="2019-10" db="EMBL/GenBank/DDBJ databases">
        <title>Genomic and transcriptomic insights into the perfect genentic adaptation of a filamentous nitrogen-fixing cyanobacterium to rice fields.</title>
        <authorList>
            <person name="Chen Z."/>
        </authorList>
    </citation>
    <scope>NUCLEOTIDE SEQUENCE [LARGE SCALE GENOMIC DNA]</scope>
    <source>
        <strain evidence="3">CCNUC1</strain>
    </source>
</reference>
<organism evidence="3 4">
    <name type="scientific">Nostoc sphaeroides CCNUC1</name>
    <dbReference type="NCBI Taxonomy" id="2653204"/>
    <lineage>
        <taxon>Bacteria</taxon>
        <taxon>Bacillati</taxon>
        <taxon>Cyanobacteriota</taxon>
        <taxon>Cyanophyceae</taxon>
        <taxon>Nostocales</taxon>
        <taxon>Nostocaceae</taxon>
        <taxon>Nostoc</taxon>
    </lineage>
</organism>
<feature type="transmembrane region" description="Helical" evidence="2">
    <location>
        <begin position="74"/>
        <end position="101"/>
    </location>
</feature>
<dbReference type="KEGG" id="nsh:GXM_09840"/>
<sequence length="164" mass="18290">MRSNSLQSNIEISGKPGLIWGNIIVPTAGRAKIRIKIVGDLLQSNIDSGYGLEKKDIQTRIQDVKSIEISSGPLAWLLVLGITTLFLYGLGIIFIILYFFIKQRWLIIYTSTLSIIVFYNKPEDVEQFRSTVLALARQINSPPAPRAQTSPPPPPRMPGQTIIQ</sequence>
<keyword evidence="2" id="KW-0472">Membrane</keyword>
<evidence type="ECO:0000256" key="2">
    <source>
        <dbReference type="SAM" id="Phobius"/>
    </source>
</evidence>
<feature type="region of interest" description="Disordered" evidence="1">
    <location>
        <begin position="141"/>
        <end position="164"/>
    </location>
</feature>
<proteinExistence type="predicted"/>
<protein>
    <submittedName>
        <fullName evidence="3">Uncharacterized protein</fullName>
    </submittedName>
</protein>
<keyword evidence="2" id="KW-0812">Transmembrane</keyword>
<name>A0A5P8WJL5_9NOSO</name>
<dbReference type="EMBL" id="CP045228">
    <property type="protein sequence ID" value="QFS52346.1"/>
    <property type="molecule type" value="Genomic_DNA"/>
</dbReference>